<keyword evidence="3" id="KW-1185">Reference proteome</keyword>
<dbReference type="Pfam" id="PF03625">
    <property type="entry name" value="DUF302"/>
    <property type="match status" value="1"/>
</dbReference>
<dbReference type="EMBL" id="CP034563">
    <property type="protein sequence ID" value="AZQ65354.1"/>
    <property type="molecule type" value="Genomic_DNA"/>
</dbReference>
<organism evidence="2 3">
    <name type="scientific">Flammeovirga pectinis</name>
    <dbReference type="NCBI Taxonomy" id="2494373"/>
    <lineage>
        <taxon>Bacteria</taxon>
        <taxon>Pseudomonadati</taxon>
        <taxon>Bacteroidota</taxon>
        <taxon>Cytophagia</taxon>
        <taxon>Cytophagales</taxon>
        <taxon>Flammeovirgaceae</taxon>
        <taxon>Flammeovirga</taxon>
    </lineage>
</organism>
<dbReference type="PROSITE" id="PS51257">
    <property type="entry name" value="PROKAR_LIPOPROTEIN"/>
    <property type="match status" value="1"/>
</dbReference>
<dbReference type="Gene3D" id="3.30.310.70">
    <property type="entry name" value="TT1751-like domain"/>
    <property type="match status" value="1"/>
</dbReference>
<evidence type="ECO:0000259" key="1">
    <source>
        <dbReference type="Pfam" id="PF03625"/>
    </source>
</evidence>
<accession>A0A3Q9FV95</accession>
<evidence type="ECO:0000313" key="2">
    <source>
        <dbReference type="EMBL" id="AZQ65354.1"/>
    </source>
</evidence>
<name>A0A3Q9FV95_9BACT</name>
<dbReference type="CDD" id="cd14797">
    <property type="entry name" value="DUF302"/>
    <property type="match status" value="1"/>
</dbReference>
<evidence type="ECO:0000313" key="3">
    <source>
        <dbReference type="Proteomes" id="UP000267268"/>
    </source>
</evidence>
<dbReference type="InterPro" id="IPR005180">
    <property type="entry name" value="DUF302"/>
</dbReference>
<sequence>MKKILLFLLGLITLGSCSTNNDELLISIKSDKSLDVTINQIKENALHLGWSVTAIRDMKQKLQNKVNRDIGGEVKIIELCKPEYAAEILSIDDNKYLSVLMPCSISVIENKDKAVFITYLNIPKFSEGLTDETQDILRKIYTDQQELLQL</sequence>
<protein>
    <submittedName>
        <fullName evidence="2">DUF302 domain-containing protein</fullName>
    </submittedName>
</protein>
<dbReference type="OrthoDB" id="9791067at2"/>
<dbReference type="AlphaFoldDB" id="A0A3Q9FV95"/>
<dbReference type="RefSeq" id="WP_126619990.1">
    <property type="nucleotide sequence ID" value="NZ_CP034563.1"/>
</dbReference>
<reference evidence="2 3" key="1">
    <citation type="submission" date="2018-12" db="EMBL/GenBank/DDBJ databases">
        <title>Flammeovirga pectinis sp. nov., isolated from the gut of the Korean scallop, Patinopecten yessoensis.</title>
        <authorList>
            <person name="Bae J.-W."/>
            <person name="Jeong Y.-S."/>
            <person name="Kang W."/>
        </authorList>
    </citation>
    <scope>NUCLEOTIDE SEQUENCE [LARGE SCALE GENOMIC DNA]</scope>
    <source>
        <strain evidence="2 3">L12M1</strain>
    </source>
</reference>
<gene>
    <name evidence="2" type="ORF">EI427_24390</name>
</gene>
<proteinExistence type="predicted"/>
<feature type="domain" description="DUF302" evidence="1">
    <location>
        <begin position="57"/>
        <end position="121"/>
    </location>
</feature>
<dbReference type="KEGG" id="fll:EI427_24390"/>
<dbReference type="InterPro" id="IPR035923">
    <property type="entry name" value="TT1751-like_sf"/>
</dbReference>
<dbReference type="Proteomes" id="UP000267268">
    <property type="component" value="Chromosome 2"/>
</dbReference>
<dbReference type="SUPFAM" id="SSF103247">
    <property type="entry name" value="TT1751-like"/>
    <property type="match status" value="1"/>
</dbReference>